<dbReference type="Gene3D" id="1.10.150.110">
    <property type="entry name" value="DNA polymerase beta, N-terminal domain-like"/>
    <property type="match status" value="1"/>
</dbReference>
<dbReference type="GeneID" id="55967849"/>
<feature type="compositionally biased region" description="Polar residues" evidence="12">
    <location>
        <begin position="66"/>
        <end position="80"/>
    </location>
</feature>
<dbReference type="GO" id="GO:0046872">
    <property type="term" value="F:metal ion binding"/>
    <property type="evidence" value="ECO:0007669"/>
    <property type="project" value="UniProtKB-UniRule"/>
</dbReference>
<feature type="region of interest" description="Disordered" evidence="12">
    <location>
        <begin position="62"/>
        <end position="99"/>
    </location>
</feature>
<evidence type="ECO:0000313" key="15">
    <source>
        <dbReference type="Proteomes" id="UP000749293"/>
    </source>
</evidence>
<evidence type="ECO:0000256" key="10">
    <source>
        <dbReference type="ARBA" id="ARBA00049244"/>
    </source>
</evidence>
<dbReference type="Proteomes" id="UP000749293">
    <property type="component" value="Unassembled WGS sequence"/>
</dbReference>
<feature type="region of interest" description="Disordered" evidence="12">
    <location>
        <begin position="140"/>
        <end position="218"/>
    </location>
</feature>
<reference evidence="14" key="1">
    <citation type="submission" date="2020-03" db="EMBL/GenBank/DDBJ databases">
        <title>Site-based positive gene gene selection in Geosmithia morbida across the United States reveals a broad range of putative effectors and factors for local host and environmental adapation.</title>
        <authorList>
            <person name="Onufrak A."/>
            <person name="Murdoch R.W."/>
            <person name="Gazis R."/>
            <person name="Huff M."/>
            <person name="Staton M."/>
            <person name="Klingeman W."/>
            <person name="Hadziabdic D."/>
        </authorList>
    </citation>
    <scope>NUCLEOTIDE SEQUENCE</scope>
    <source>
        <strain evidence="14">1262</strain>
    </source>
</reference>
<dbReference type="Gene3D" id="3.30.460.10">
    <property type="entry name" value="Beta Polymerase, domain 2"/>
    <property type="match status" value="1"/>
</dbReference>
<dbReference type="InterPro" id="IPR043519">
    <property type="entry name" value="NT_sf"/>
</dbReference>
<evidence type="ECO:0000256" key="8">
    <source>
        <dbReference type="ARBA" id="ARBA00023204"/>
    </source>
</evidence>
<keyword evidence="7 11" id="KW-0239">DNA-directed DNA polymerase</keyword>
<evidence type="ECO:0000256" key="9">
    <source>
        <dbReference type="ARBA" id="ARBA00023242"/>
    </source>
</evidence>
<dbReference type="InterPro" id="IPR037160">
    <property type="entry name" value="DNA_Pol_thumb_sf"/>
</dbReference>
<comment type="function">
    <text evidence="11">DNA polymerase that functions in several pathways of DNA repair. Involved in base excision repair (BER) responsible for repair of lesions that give rise to abasic (AP) sites in DNA. Also contributes to DNA double-strand break repair by non-homologous end joining and homologous recombination. Has both template-dependent and template-independent (terminal transferase) DNA polymerase activities. Has also a 5'-deoxyribose-5-phosphate lyase (dRP lyase) activity.</text>
</comment>
<dbReference type="GO" id="GO:0005634">
    <property type="term" value="C:nucleus"/>
    <property type="evidence" value="ECO:0007669"/>
    <property type="project" value="UniProtKB-SubCell"/>
</dbReference>
<keyword evidence="8 11" id="KW-0234">DNA repair</keyword>
<evidence type="ECO:0000256" key="5">
    <source>
        <dbReference type="ARBA" id="ARBA00022723"/>
    </source>
</evidence>
<dbReference type="PANTHER" id="PTHR11276">
    <property type="entry name" value="DNA POLYMERASE TYPE-X FAMILY MEMBER"/>
    <property type="match status" value="1"/>
</dbReference>
<dbReference type="PRINTS" id="PR00869">
    <property type="entry name" value="DNAPOLX"/>
</dbReference>
<sequence length="609" mass="67143">MSLNLPHIYLLPTNLKPEELHSLESKVPSLTSDTHEAEVIVGRITRRERALFELRRLKLSTKEKTSAATPKQQEQSNDGTPPTKRRRVSASGAASGSDDDATVKVVKLQWLTDSLEQGVVLPVAEYLLFEGKRQKKPQPQALAVSLASDHPASPSSPVTGRRETELAPSSSEACPSSHPRVSGHQERALVVSSSPRTSRPPPSLVHETTSEHDTPLPPVPDYLHTTYSCQRPTPVDTPNAAFIEQMKKLRTIRVLEGDGIGVRAYSTSIATVAAYPHHVRSSFEILRLPGCGPKIADLFQQWKETGRLREVAEAEADARMSTLKLFYGIWGVGDTTARDFYNKGWRDLDDLVVNAWRTLSRVQQIGVKYYDELQLKIPRSEVERIGNTILSEAHKLDSGYQATIVGSYRRGKAQSGDVDIIISHQDERRTWRLVEKLVAGLEKSKHITHTLTLSTANSERGQVPLPWKGGGGGGAYAGTTADGTSPSGPGFDTLDKALVVWQDPDSSDDAPAPHRRVDIIVSPWKTVGCTVLGWTGGTTFQRDLRRYCKRRGLKFDSSGVRRRSSGAWVDLEKARQDASSVAPDMESAEKRVFHGLGLAWRDPHDRCTG</sequence>
<dbReference type="Pfam" id="PF14716">
    <property type="entry name" value="HHH_8"/>
    <property type="match status" value="1"/>
</dbReference>
<dbReference type="Gene3D" id="3.30.210.10">
    <property type="entry name" value="DNA polymerase, thumb domain"/>
    <property type="match status" value="1"/>
</dbReference>
<dbReference type="InterPro" id="IPR029398">
    <property type="entry name" value="PolB_thumb"/>
</dbReference>
<dbReference type="CDD" id="cd00141">
    <property type="entry name" value="NT_POLXc"/>
    <property type="match status" value="1"/>
</dbReference>
<dbReference type="FunFam" id="1.10.150.110:FF:000005">
    <property type="entry name" value="DNA polymerase POL4"/>
    <property type="match status" value="1"/>
</dbReference>
<evidence type="ECO:0000259" key="13">
    <source>
        <dbReference type="PROSITE" id="PS50172"/>
    </source>
</evidence>
<dbReference type="InterPro" id="IPR001357">
    <property type="entry name" value="BRCT_dom"/>
</dbReference>
<comment type="caution">
    <text evidence="14">The sequence shown here is derived from an EMBL/GenBank/DDBJ whole genome shotgun (WGS) entry which is preliminary data.</text>
</comment>
<dbReference type="InterPro" id="IPR022312">
    <property type="entry name" value="DNA_pol_X"/>
</dbReference>
<dbReference type="FunFam" id="3.30.210.10:FF:000005">
    <property type="entry name" value="DNA polymerase IV"/>
    <property type="match status" value="1"/>
</dbReference>
<evidence type="ECO:0000256" key="2">
    <source>
        <dbReference type="ARBA" id="ARBA00008323"/>
    </source>
</evidence>
<evidence type="ECO:0000256" key="12">
    <source>
        <dbReference type="SAM" id="MobiDB-lite"/>
    </source>
</evidence>
<dbReference type="AlphaFoldDB" id="A0A9P4YTI6"/>
<evidence type="ECO:0000256" key="7">
    <source>
        <dbReference type="ARBA" id="ARBA00022932"/>
    </source>
</evidence>
<dbReference type="EC" id="2.7.7.7" evidence="11"/>
<dbReference type="Pfam" id="PF14792">
    <property type="entry name" value="DNA_pol_B_palm"/>
    <property type="match status" value="1"/>
</dbReference>
<dbReference type="InterPro" id="IPR027421">
    <property type="entry name" value="DNA_pol_lamdba_lyase_dom_sf"/>
</dbReference>
<organism evidence="14 15">
    <name type="scientific">Geosmithia morbida</name>
    <dbReference type="NCBI Taxonomy" id="1094350"/>
    <lineage>
        <taxon>Eukaryota</taxon>
        <taxon>Fungi</taxon>
        <taxon>Dikarya</taxon>
        <taxon>Ascomycota</taxon>
        <taxon>Pezizomycotina</taxon>
        <taxon>Sordariomycetes</taxon>
        <taxon>Hypocreomycetidae</taxon>
        <taxon>Hypocreales</taxon>
        <taxon>Bionectriaceae</taxon>
        <taxon>Geosmithia</taxon>
    </lineage>
</organism>
<dbReference type="InterPro" id="IPR028207">
    <property type="entry name" value="DNA_pol_B_palm_palm"/>
</dbReference>
<evidence type="ECO:0000256" key="6">
    <source>
        <dbReference type="ARBA" id="ARBA00022763"/>
    </source>
</evidence>
<keyword evidence="3 11" id="KW-0808">Transferase</keyword>
<dbReference type="SUPFAM" id="SSF81585">
    <property type="entry name" value="PsbU/PolX domain-like"/>
    <property type="match status" value="1"/>
</dbReference>
<keyword evidence="5" id="KW-0479">Metal-binding</keyword>
<protein>
    <recommendedName>
        <fullName evidence="11">DNA polymerase</fullName>
        <ecNumber evidence="11">2.7.7.7</ecNumber>
    </recommendedName>
</protein>
<comment type="catalytic activity">
    <reaction evidence="10 11">
        <text>DNA(n) + a 2'-deoxyribonucleoside 5'-triphosphate = DNA(n+1) + diphosphate</text>
        <dbReference type="Rhea" id="RHEA:22508"/>
        <dbReference type="Rhea" id="RHEA-COMP:17339"/>
        <dbReference type="Rhea" id="RHEA-COMP:17340"/>
        <dbReference type="ChEBI" id="CHEBI:33019"/>
        <dbReference type="ChEBI" id="CHEBI:61560"/>
        <dbReference type="ChEBI" id="CHEBI:173112"/>
        <dbReference type="EC" id="2.7.7.7"/>
    </reaction>
</comment>
<evidence type="ECO:0000313" key="14">
    <source>
        <dbReference type="EMBL" id="KAF4121780.1"/>
    </source>
</evidence>
<keyword evidence="6 11" id="KW-0227">DNA damage</keyword>
<feature type="domain" description="BRCT" evidence="13">
    <location>
        <begin position="103"/>
        <end position="128"/>
    </location>
</feature>
<evidence type="ECO:0000256" key="4">
    <source>
        <dbReference type="ARBA" id="ARBA00022695"/>
    </source>
</evidence>
<dbReference type="SUPFAM" id="SSF81301">
    <property type="entry name" value="Nucleotidyltransferase"/>
    <property type="match status" value="1"/>
</dbReference>
<keyword evidence="4 11" id="KW-0548">Nucleotidyltransferase</keyword>
<dbReference type="GO" id="GO:0003677">
    <property type="term" value="F:DNA binding"/>
    <property type="evidence" value="ECO:0007669"/>
    <property type="project" value="UniProtKB-UniRule"/>
</dbReference>
<keyword evidence="15" id="KW-1185">Reference proteome</keyword>
<dbReference type="InterPro" id="IPR002054">
    <property type="entry name" value="DNA-dir_DNA_pol_X"/>
</dbReference>
<dbReference type="InterPro" id="IPR018944">
    <property type="entry name" value="DNA_pol_lambd_fingers_domain"/>
</dbReference>
<gene>
    <name evidence="14" type="ORF">GMORB2_1619</name>
</gene>
<dbReference type="GO" id="GO:0003887">
    <property type="term" value="F:DNA-directed DNA polymerase activity"/>
    <property type="evidence" value="ECO:0007669"/>
    <property type="project" value="UniProtKB-UniRule"/>
</dbReference>
<dbReference type="Gene3D" id="1.10.150.20">
    <property type="entry name" value="5' to 3' exonuclease, C-terminal subdomain"/>
    <property type="match status" value="1"/>
</dbReference>
<dbReference type="EMBL" id="JAANYQ010000011">
    <property type="protein sequence ID" value="KAF4121780.1"/>
    <property type="molecule type" value="Genomic_DNA"/>
</dbReference>
<keyword evidence="9 11" id="KW-0539">Nucleus</keyword>
<dbReference type="PRINTS" id="PR00870">
    <property type="entry name" value="DNAPOLXBETA"/>
</dbReference>
<comment type="similarity">
    <text evidence="2 11">Belongs to the DNA polymerase type-X family.</text>
</comment>
<evidence type="ECO:0000256" key="1">
    <source>
        <dbReference type="ARBA" id="ARBA00004123"/>
    </source>
</evidence>
<evidence type="ECO:0000256" key="11">
    <source>
        <dbReference type="RuleBase" id="RU366014"/>
    </source>
</evidence>
<dbReference type="GO" id="GO:0006303">
    <property type="term" value="P:double-strand break repair via nonhomologous end joining"/>
    <property type="evidence" value="ECO:0007669"/>
    <property type="project" value="TreeGrafter"/>
</dbReference>
<dbReference type="OrthoDB" id="205514at2759"/>
<dbReference type="FunFam" id="1.10.150.20:FF:000010">
    <property type="entry name" value="DNA polymerase lambda"/>
    <property type="match status" value="1"/>
</dbReference>
<accession>A0A9P4YTI6</accession>
<dbReference type="PANTHER" id="PTHR11276:SF29">
    <property type="entry name" value="DNA POLYMERASE TYPE-X FAMILY PROTEIN POL4"/>
    <property type="match status" value="1"/>
</dbReference>
<dbReference type="RefSeq" id="XP_035320432.1">
    <property type="nucleotide sequence ID" value="XM_035463601.1"/>
</dbReference>
<dbReference type="SUPFAM" id="SSF47802">
    <property type="entry name" value="DNA polymerase beta, N-terminal domain-like"/>
    <property type="match status" value="1"/>
</dbReference>
<dbReference type="InterPro" id="IPR010996">
    <property type="entry name" value="HHH_MUS81"/>
</dbReference>
<dbReference type="InterPro" id="IPR002008">
    <property type="entry name" value="DNA_pol_X_beta-like"/>
</dbReference>
<proteinExistence type="inferred from homology"/>
<name>A0A9P4YTI6_9HYPO</name>
<dbReference type="Pfam" id="PF14791">
    <property type="entry name" value="DNA_pol_B_thumb"/>
    <property type="match status" value="1"/>
</dbReference>
<dbReference type="SMART" id="SM00483">
    <property type="entry name" value="POLXc"/>
    <property type="match status" value="1"/>
</dbReference>
<dbReference type="PROSITE" id="PS50172">
    <property type="entry name" value="BRCT"/>
    <property type="match status" value="1"/>
</dbReference>
<comment type="subcellular location">
    <subcellularLocation>
        <location evidence="1 11">Nucleus</location>
    </subcellularLocation>
</comment>
<evidence type="ECO:0000256" key="3">
    <source>
        <dbReference type="ARBA" id="ARBA00022679"/>
    </source>
</evidence>
<dbReference type="Pfam" id="PF10391">
    <property type="entry name" value="DNA_pol_lambd_f"/>
    <property type="match status" value="1"/>
</dbReference>